<accession>A0A2S2PBY1</accession>
<evidence type="ECO:0000313" key="1">
    <source>
        <dbReference type="EMBL" id="MBY26963.1"/>
    </source>
</evidence>
<reference evidence="1" key="1">
    <citation type="submission" date="2018-04" db="EMBL/GenBank/DDBJ databases">
        <title>Transcriptome of Schizaphis graminum biotype I.</title>
        <authorList>
            <person name="Scully E.D."/>
            <person name="Geib S.M."/>
            <person name="Palmer N.A."/>
            <person name="Koch K."/>
            <person name="Bradshaw J."/>
            <person name="Heng-Moss T."/>
            <person name="Sarath G."/>
        </authorList>
    </citation>
    <scope>NUCLEOTIDE SEQUENCE</scope>
</reference>
<protein>
    <submittedName>
        <fullName evidence="1">Uncharacterized protein</fullName>
    </submittedName>
</protein>
<name>A0A2S2PBY1_SCHGA</name>
<gene>
    <name evidence="1" type="ORF">g.41558</name>
</gene>
<proteinExistence type="predicted"/>
<dbReference type="EMBL" id="GGMR01014344">
    <property type="protein sequence ID" value="MBY26963.1"/>
    <property type="molecule type" value="Transcribed_RNA"/>
</dbReference>
<organism evidence="1">
    <name type="scientific">Schizaphis graminum</name>
    <name type="common">Green bug aphid</name>
    <dbReference type="NCBI Taxonomy" id="13262"/>
    <lineage>
        <taxon>Eukaryota</taxon>
        <taxon>Metazoa</taxon>
        <taxon>Ecdysozoa</taxon>
        <taxon>Arthropoda</taxon>
        <taxon>Hexapoda</taxon>
        <taxon>Insecta</taxon>
        <taxon>Pterygota</taxon>
        <taxon>Neoptera</taxon>
        <taxon>Paraneoptera</taxon>
        <taxon>Hemiptera</taxon>
        <taxon>Sternorrhyncha</taxon>
        <taxon>Aphidomorpha</taxon>
        <taxon>Aphidoidea</taxon>
        <taxon>Aphididae</taxon>
        <taxon>Aphidini</taxon>
        <taxon>Schizaphis</taxon>
    </lineage>
</organism>
<dbReference type="AlphaFoldDB" id="A0A2S2PBY1"/>
<sequence>MDMTEEEKTEIESGIEEVIIETQYPTDENIFTDTEIEQIDPLYIDNSDIEVKMDTGKRNIENIKISAMDIKDRKINNLRTSDSSKVIDIDLLKPLDNPPIDYTLYGYSDGKEKLTEFKYSSGSDSYPNPPKSEKLLDVGTPKKVIKYLYSPLGVSPRVPPQMKPEVSVEDGNYAGLSKMADQLDEDFNNYQASLTDDNVQTIYVHTISDTDEPVSLNDDNADNSADNTVQIIPVVNENDDSDSNIDYDIVSVHSFL</sequence>